<feature type="region of interest" description="Disordered" evidence="1">
    <location>
        <begin position="514"/>
        <end position="571"/>
    </location>
</feature>
<feature type="region of interest" description="Disordered" evidence="1">
    <location>
        <begin position="592"/>
        <end position="653"/>
    </location>
</feature>
<feature type="compositionally biased region" description="Low complexity" evidence="1">
    <location>
        <begin position="600"/>
        <end position="610"/>
    </location>
</feature>
<accession>A0AAT9HDM8</accession>
<proteinExistence type="predicted"/>
<dbReference type="AlphaFoldDB" id="A0AAT9HDM8"/>
<dbReference type="EMBL" id="AP035768">
    <property type="protein sequence ID" value="BFO15496.1"/>
    <property type="molecule type" value="Genomic_DNA"/>
</dbReference>
<reference evidence="2" key="2">
    <citation type="submission" date="2024-07" db="EMBL/GenBank/DDBJ databases">
        <title>Streptomyces haneummycinica sp. nov., a new antibiotic-producing actinobacterium isolated from marine sediment.</title>
        <authorList>
            <person name="Uemura M."/>
            <person name="Hamada M."/>
            <person name="Hirano S."/>
            <person name="Kobayashi K."/>
            <person name="Ohshiro T."/>
            <person name="Kobayashi T."/>
            <person name="Terahara T."/>
        </authorList>
    </citation>
    <scope>NUCLEOTIDE SEQUENCE</scope>
    <source>
        <strain evidence="2">KM77-8</strain>
    </source>
</reference>
<feature type="region of interest" description="Disordered" evidence="1">
    <location>
        <begin position="412"/>
        <end position="450"/>
    </location>
</feature>
<name>A0AAT9HDM8_9ACTN</name>
<organism evidence="2">
    <name type="scientific">Streptomyces haneummycinicus</name>
    <dbReference type="NCBI Taxonomy" id="3074435"/>
    <lineage>
        <taxon>Bacteria</taxon>
        <taxon>Bacillati</taxon>
        <taxon>Actinomycetota</taxon>
        <taxon>Actinomycetes</taxon>
        <taxon>Kitasatosporales</taxon>
        <taxon>Streptomycetaceae</taxon>
        <taxon>Streptomyces</taxon>
    </lineage>
</organism>
<feature type="compositionally biased region" description="Pro residues" evidence="1">
    <location>
        <begin position="621"/>
        <end position="630"/>
    </location>
</feature>
<feature type="compositionally biased region" description="Pro residues" evidence="1">
    <location>
        <begin position="551"/>
        <end position="570"/>
    </location>
</feature>
<protein>
    <submittedName>
        <fullName evidence="2">Uncharacterized protein</fullName>
    </submittedName>
</protein>
<feature type="compositionally biased region" description="Pro residues" evidence="1">
    <location>
        <begin position="416"/>
        <end position="437"/>
    </location>
</feature>
<evidence type="ECO:0000313" key="2">
    <source>
        <dbReference type="EMBL" id="BFO15496.1"/>
    </source>
</evidence>
<reference evidence="2" key="1">
    <citation type="submission" date="2024-06" db="EMBL/GenBank/DDBJ databases">
        <authorList>
            <consortium name="consrtm"/>
            <person name="Uemura M."/>
            <person name="Terahara T."/>
        </authorList>
    </citation>
    <scope>NUCLEOTIDE SEQUENCE</scope>
    <source>
        <strain evidence="2">KM77-8</strain>
    </source>
</reference>
<feature type="compositionally biased region" description="Low complexity" evidence="1">
    <location>
        <begin position="514"/>
        <end position="550"/>
    </location>
</feature>
<gene>
    <name evidence="2" type="ORF">SHKM778_18840</name>
</gene>
<evidence type="ECO:0000256" key="1">
    <source>
        <dbReference type="SAM" id="MobiDB-lite"/>
    </source>
</evidence>
<dbReference type="PRINTS" id="PR01217">
    <property type="entry name" value="PRICHEXTENSN"/>
</dbReference>
<sequence length="653" mass="69485">MRSYVEDYVSRSGGRLHPQIVGQFRQTVATEFGTRVRGMDRPGMLALLAHHGIRRVPVAEALDPADLARRYVDARMAARPADPAMSPEDARAVLEADAENLSPLQMFDHLERNDLLPAPGDLDDTALARLLGTAYTQSTSPLDDTESARLMDAVVNWEHRWGTPEGEIFLLLLAHAFELRVDVVRSFPEGTRRVSGAGPDTATRQTEVYYNGVNHYDGSDAGARDRFGDPVLPKRIKDEERDRSGDVRLNPLWVPLEEVDPDLLITGNRDAVWLYTVTDDGQVILGTEALSGIITPEQFDALLAGMREKDPDLTARSLREALDGLGHTGIAAGFVAGGEADAGRTLPGRSRVSGEFRWSAERGSWVVNDKSGRYMSETVRPGLDAAEAAGWLTNVAALFSARLGVVVRTDQVKTAPPAPKDPAPKDSPPADPPPPSAPTTTPSGDDTGKLDTARRVGTVLRGLGHPVVLAGAARGRVQFGQSRPLGAVEFQLPALPPSPRSAPRCPELRCASGPARAAAGSSTCRWTASTSPSRRSTARPPARSPSTASPCRPPPTPSPTPPSPWPPAPNPTCAAATSSTCCGPCTPTAARVRSRRSSHTRTSTTTARTALSPYGSANCSTPPPSTPKPWPAMSGPGAHSASPARKSIHCEPS</sequence>